<keyword evidence="2" id="KW-0812">Transmembrane</keyword>
<feature type="transmembrane region" description="Helical" evidence="2">
    <location>
        <begin position="21"/>
        <end position="42"/>
    </location>
</feature>
<protein>
    <submittedName>
        <fullName evidence="3">Uncharacterized protein</fullName>
    </submittedName>
</protein>
<evidence type="ECO:0000256" key="2">
    <source>
        <dbReference type="SAM" id="Phobius"/>
    </source>
</evidence>
<feature type="compositionally biased region" description="Basic and acidic residues" evidence="1">
    <location>
        <begin position="345"/>
        <end position="355"/>
    </location>
</feature>
<proteinExistence type="predicted"/>
<dbReference type="Proteomes" id="UP000726737">
    <property type="component" value="Unassembled WGS sequence"/>
</dbReference>
<accession>A0A9P6PYC4</accession>
<evidence type="ECO:0000256" key="1">
    <source>
        <dbReference type="SAM" id="MobiDB-lite"/>
    </source>
</evidence>
<keyword evidence="2" id="KW-0472">Membrane</keyword>
<name>A0A9P6PYC4_9FUNG</name>
<feature type="compositionally biased region" description="Basic and acidic residues" evidence="1">
    <location>
        <begin position="516"/>
        <end position="528"/>
    </location>
</feature>
<organism evidence="3 4">
    <name type="scientific">Mortierella polycephala</name>
    <dbReference type="NCBI Taxonomy" id="41804"/>
    <lineage>
        <taxon>Eukaryota</taxon>
        <taxon>Fungi</taxon>
        <taxon>Fungi incertae sedis</taxon>
        <taxon>Mucoromycota</taxon>
        <taxon>Mortierellomycotina</taxon>
        <taxon>Mortierellomycetes</taxon>
        <taxon>Mortierellales</taxon>
        <taxon>Mortierellaceae</taxon>
        <taxon>Mortierella</taxon>
    </lineage>
</organism>
<dbReference type="EMBL" id="JAAAJA010000369">
    <property type="protein sequence ID" value="KAG0255050.1"/>
    <property type="molecule type" value="Genomic_DNA"/>
</dbReference>
<gene>
    <name evidence="3" type="ORF">BG011_005348</name>
</gene>
<keyword evidence="2" id="KW-1133">Transmembrane helix</keyword>
<keyword evidence="4" id="KW-1185">Reference proteome</keyword>
<feature type="region of interest" description="Disordered" evidence="1">
    <location>
        <begin position="338"/>
        <end position="358"/>
    </location>
</feature>
<reference evidence="3" key="1">
    <citation type="journal article" date="2020" name="Fungal Divers.">
        <title>Resolving the Mortierellaceae phylogeny through synthesis of multi-gene phylogenetics and phylogenomics.</title>
        <authorList>
            <person name="Vandepol N."/>
            <person name="Liber J."/>
            <person name="Desiro A."/>
            <person name="Na H."/>
            <person name="Kennedy M."/>
            <person name="Barry K."/>
            <person name="Grigoriev I.V."/>
            <person name="Miller A.N."/>
            <person name="O'Donnell K."/>
            <person name="Stajich J.E."/>
            <person name="Bonito G."/>
        </authorList>
    </citation>
    <scope>NUCLEOTIDE SEQUENCE</scope>
    <source>
        <strain evidence="3">KOD948</strain>
    </source>
</reference>
<sequence>MCDCIDNTPSHVKKARKEETITFVSFVFVSGFLAVSITYGVVSTSTTDAAPTAPAAAADTASPAFATNITVTVTRVFFSFIPIITRILSLSLIFQRHLHQPEHEHEFRNEHNREHPQGRRYGSELQREFFRRPSSTVVQPGPPIGICPVRTHVEEYLGTINNPASYEYNHHRQLKEYGGAHNRATATATATATTMSMTTDIADPHRNSVNSVDGFKNTNMNRDNINNTNDHNENPDNEIMFLNGTAFEILSESKRTSVCSTTSATIATATATTISLARPTAINTLNRTQRPSRLETHIQDQSMHSLDTLSSHTHIMGTMTAKTSSTACTHECDLDAPSRGTVGKDGQDSLERMGAEEEEKESFNVLDTTVTTDLDIVETIDVSADTDARLADITAAAINATGFTDGHLQQRSSDANDIVFLYDIACKYTESFDSATRAATLSAQNTTDEGAEPQGGVVGTPHDSYADADHASSSSSPLSLSLAVKAAPTRGGEDDGESKEKDGDINIDMSMDEDEIATHGNDKEKAKDDNEDETMILIPLNNKPTNKNTSSLSSTPSISSEKTKGMLVVTHWRKPPELQERLQGVITLQELMDYALCTDTAAAMALASSTPAFAPAPVHVTTSQSTAATTGGESNDIEETFSGVKIVPTDTVNAELTRSESLNGLARTITKFPLPPNSRKTV</sequence>
<feature type="region of interest" description="Disordered" evidence="1">
    <location>
        <begin position="443"/>
        <end position="560"/>
    </location>
</feature>
<comment type="caution">
    <text evidence="3">The sequence shown here is derived from an EMBL/GenBank/DDBJ whole genome shotgun (WGS) entry which is preliminary data.</text>
</comment>
<feature type="compositionally biased region" description="Low complexity" evidence="1">
    <location>
        <begin position="471"/>
        <end position="487"/>
    </location>
</feature>
<dbReference type="OrthoDB" id="10554877at2759"/>
<evidence type="ECO:0000313" key="3">
    <source>
        <dbReference type="EMBL" id="KAG0255050.1"/>
    </source>
</evidence>
<dbReference type="AlphaFoldDB" id="A0A9P6PYC4"/>
<evidence type="ECO:0000313" key="4">
    <source>
        <dbReference type="Proteomes" id="UP000726737"/>
    </source>
</evidence>
<feature type="compositionally biased region" description="Low complexity" evidence="1">
    <location>
        <begin position="537"/>
        <end position="560"/>
    </location>
</feature>